<dbReference type="EMBL" id="NHMM01000006">
    <property type="protein sequence ID" value="OUT20881.1"/>
    <property type="molecule type" value="Genomic_DNA"/>
</dbReference>
<dbReference type="Pfam" id="PF08172">
    <property type="entry name" value="CASP_C"/>
    <property type="match status" value="1"/>
</dbReference>
<evidence type="ECO:0000256" key="9">
    <source>
        <dbReference type="ARBA" id="ARBA00023136"/>
    </source>
</evidence>
<evidence type="ECO:0000256" key="2">
    <source>
        <dbReference type="ARBA" id="ARBA00006415"/>
    </source>
</evidence>
<keyword evidence="7" id="KW-0333">Golgi apparatus</keyword>
<evidence type="ECO:0000256" key="6">
    <source>
        <dbReference type="ARBA" id="ARBA00022989"/>
    </source>
</evidence>
<protein>
    <recommendedName>
        <fullName evidence="3">Protein CASP</fullName>
    </recommendedName>
</protein>
<evidence type="ECO:0000256" key="7">
    <source>
        <dbReference type="ARBA" id="ARBA00023034"/>
    </source>
</evidence>
<comment type="similarity">
    <text evidence="2">Belongs to the CASP family.</text>
</comment>
<feature type="coiled-coil region" evidence="10">
    <location>
        <begin position="191"/>
        <end position="218"/>
    </location>
</feature>
<reference evidence="14" key="2">
    <citation type="submission" date="2014-08" db="EMBL/GenBank/DDBJ databases">
        <title>Exploiting Issatchenkia orientalis SD108 for Succinic Acid Production.</title>
        <authorList>
            <person name="Xiao H."/>
            <person name="Shao Z."/>
            <person name="Jiang Y."/>
            <person name="Dole S."/>
            <person name="Zhao H."/>
        </authorList>
    </citation>
    <scope>NUCLEOTIDE SEQUENCE [LARGE SCALE GENOMIC DNA]</scope>
    <source>
        <strain evidence="14">SD108</strain>
    </source>
</reference>
<keyword evidence="6" id="KW-1133">Transmembrane helix</keyword>
<evidence type="ECO:0000313" key="14">
    <source>
        <dbReference type="EMBL" id="KGK39440.1"/>
    </source>
</evidence>
<dbReference type="InterPro" id="IPR012955">
    <property type="entry name" value="CASP_C"/>
</dbReference>
<evidence type="ECO:0000256" key="4">
    <source>
        <dbReference type="ARBA" id="ARBA00022448"/>
    </source>
</evidence>
<dbReference type="VEuPathDB" id="FungiDB:C5L36_0B09570"/>
<evidence type="ECO:0000313" key="15">
    <source>
        <dbReference type="EMBL" id="OUT20881.1"/>
    </source>
</evidence>
<evidence type="ECO:0000256" key="8">
    <source>
        <dbReference type="ARBA" id="ARBA00023054"/>
    </source>
</evidence>
<evidence type="ECO:0000313" key="16">
    <source>
        <dbReference type="Proteomes" id="UP000029867"/>
    </source>
</evidence>
<evidence type="ECO:0000256" key="11">
    <source>
        <dbReference type="SAM" id="MobiDB-lite"/>
    </source>
</evidence>
<organism evidence="14 16">
    <name type="scientific">Pichia kudriavzevii</name>
    <name type="common">Yeast</name>
    <name type="synonym">Issatchenkia orientalis</name>
    <dbReference type="NCBI Taxonomy" id="4909"/>
    <lineage>
        <taxon>Eukaryota</taxon>
        <taxon>Fungi</taxon>
        <taxon>Dikarya</taxon>
        <taxon>Ascomycota</taxon>
        <taxon>Saccharomycotina</taxon>
        <taxon>Pichiomycetes</taxon>
        <taxon>Pichiales</taxon>
        <taxon>Pichiaceae</taxon>
        <taxon>Pichia</taxon>
    </lineage>
</organism>
<feature type="compositionally biased region" description="Acidic residues" evidence="11">
    <location>
        <begin position="226"/>
        <end position="250"/>
    </location>
</feature>
<comment type="subcellular location">
    <subcellularLocation>
        <location evidence="1">Golgi apparatus membrane</location>
        <topology evidence="1">Single-pass type IV membrane protein</topology>
    </subcellularLocation>
</comment>
<gene>
    <name evidence="15" type="ORF">CAS74_003877</name>
    <name evidence="14" type="ORF">JL09_g1465</name>
</gene>
<evidence type="ECO:0000256" key="10">
    <source>
        <dbReference type="SAM" id="Coils"/>
    </source>
</evidence>
<dbReference type="AlphaFoldDB" id="A0A099P3H0"/>
<dbReference type="PANTHER" id="PTHR14043:SF2">
    <property type="entry name" value="HOMEOBOX PROTEIN CUT"/>
    <property type="match status" value="1"/>
</dbReference>
<dbReference type="eggNOG" id="KOG0963">
    <property type="taxonomic scope" value="Eukaryota"/>
</dbReference>
<evidence type="ECO:0000256" key="1">
    <source>
        <dbReference type="ARBA" id="ARBA00004409"/>
    </source>
</evidence>
<feature type="coiled-coil region" evidence="10">
    <location>
        <begin position="528"/>
        <end position="576"/>
    </location>
</feature>
<dbReference type="Pfam" id="PF25398">
    <property type="entry name" value="CUX1_N"/>
    <property type="match status" value="1"/>
</dbReference>
<feature type="domain" description="CASP C-terminal" evidence="12">
    <location>
        <begin position="450"/>
        <end position="671"/>
    </location>
</feature>
<proteinExistence type="inferred from homology"/>
<dbReference type="PANTHER" id="PTHR14043">
    <property type="entry name" value="CCAAT DISPLACEMENT PROTEIN-RELATED"/>
    <property type="match status" value="1"/>
</dbReference>
<keyword evidence="9" id="KW-0472">Membrane</keyword>
<dbReference type="GO" id="GO:0006891">
    <property type="term" value="P:intra-Golgi vesicle-mediated transport"/>
    <property type="evidence" value="ECO:0007669"/>
    <property type="project" value="InterPro"/>
</dbReference>
<evidence type="ECO:0000259" key="12">
    <source>
        <dbReference type="Pfam" id="PF08172"/>
    </source>
</evidence>
<keyword evidence="5" id="KW-0812">Transmembrane</keyword>
<comment type="caution">
    <text evidence="14">The sequence shown here is derived from an EMBL/GenBank/DDBJ whole genome shotgun (WGS) entry which is preliminary data.</text>
</comment>
<feature type="region of interest" description="Disordered" evidence="11">
    <location>
        <begin position="226"/>
        <end position="287"/>
    </location>
</feature>
<dbReference type="Proteomes" id="UP000029867">
    <property type="component" value="Unassembled WGS sequence"/>
</dbReference>
<dbReference type="HOGENOM" id="CLU_016758_0_0_1"/>
<dbReference type="GO" id="GO:0000139">
    <property type="term" value="C:Golgi membrane"/>
    <property type="evidence" value="ECO:0007669"/>
    <property type="project" value="UniProtKB-SubCell"/>
</dbReference>
<feature type="compositionally biased region" description="Polar residues" evidence="11">
    <location>
        <begin position="277"/>
        <end position="286"/>
    </location>
</feature>
<dbReference type="Proteomes" id="UP000195871">
    <property type="component" value="Unassembled WGS sequence"/>
</dbReference>
<sequence length="699" mass="81790">MTTIDTVDTSVLFEKALHAWTTLDLPRLQRELDDKVVDIRESQNESLLDRKKLATKTKEFKKLEDEEKIGEINPLLKLYQNQIDSLNKKNKNVESLLFKIYKLIADAPDPKTLLKIGMNSIVEAQKMDDIIREKQLLEEKLMKYADYDQIKTQLFNSQKKMDDLMELQLKAKDNEWSSILDEKEKNWNKNEFELNEKLEKLNTKIVELETNEKMLKLKLKKRSNVFEDEDDEDDRREEEPEDEREEDEIYEKERNAGGEIGGKSGVNKDIKHGKSISKLQDVSSKMSDLENSKKRIKALEARNEELRRELSTSNSKIEIEIEKAKQEQQQTISNLESENVLLIAKLENERQISSKLREDISKVKAEFDHETNLLNDQIDELKQFKDKCFDYDEIKKELELLKQIQFDDSTEETSSIDKIESAIVQRNKKLNAQIVELKQQNEKSIHQVDSLNEKIKEFEATIEQLKDANQRLENDLIDFDHSTSHNDDKWDTMSMISSVAGHTNGRVSPSGSITGTIVNTSSNDSTLLPIITQQRDRFRNRNKELEDENKKHFNKIIELKREINTLKNDNRQLYEKIRFLQFHQSKTNMEQNHGIDIENKYKSDYEHELHPIEQFRLMETRRINSKITPWDRIFIQVTRTILSTPYTRWLFVAYCCGLHLLVMVMSLTLMSGSSNIVEVSSSPLTADLSGNLDHDMKIL</sequence>
<keyword evidence="8 10" id="KW-0175">Coiled coil</keyword>
<keyword evidence="4" id="KW-0813">Transport</keyword>
<reference evidence="16" key="1">
    <citation type="journal article" date="2014" name="Microb. Cell Fact.">
        <title>Exploiting Issatchenkia orientalis SD108 for succinic acid production.</title>
        <authorList>
            <person name="Xiao H."/>
            <person name="Shao Z."/>
            <person name="Jiang Y."/>
            <person name="Dole S."/>
            <person name="Zhao H."/>
        </authorList>
    </citation>
    <scope>NUCLEOTIDE SEQUENCE [LARGE SCALE GENOMIC DNA]</scope>
    <source>
        <strain evidence="16">SD108</strain>
    </source>
</reference>
<feature type="domain" description="Cux N-terminal" evidence="13">
    <location>
        <begin position="12"/>
        <end position="116"/>
    </location>
</feature>
<reference evidence="15 17" key="3">
    <citation type="submission" date="2017-05" db="EMBL/GenBank/DDBJ databases">
        <title>The Genome Sequence of Candida krusei Ckrusei653.</title>
        <authorList>
            <person name="Cuomo C."/>
            <person name="Forche A."/>
            <person name="Young S."/>
            <person name="Abouelleil A."/>
            <person name="Cao P."/>
            <person name="Chapman S."/>
            <person name="Cusick C."/>
            <person name="Shea T."/>
            <person name="Nusbaum C."/>
            <person name="Birren B."/>
        </authorList>
    </citation>
    <scope>NUCLEOTIDE SEQUENCE [LARGE SCALE GENOMIC DNA]</scope>
    <source>
        <strain evidence="15 17">Ckrusei653</strain>
    </source>
</reference>
<evidence type="ECO:0000256" key="3">
    <source>
        <dbReference type="ARBA" id="ARBA00018691"/>
    </source>
</evidence>
<dbReference type="InterPro" id="IPR057476">
    <property type="entry name" value="Cux_N"/>
</dbReference>
<dbReference type="EMBL" id="JQFK01000009">
    <property type="protein sequence ID" value="KGK39440.1"/>
    <property type="molecule type" value="Genomic_DNA"/>
</dbReference>
<accession>A0A099P3H0</accession>
<feature type="coiled-coil region" evidence="10">
    <location>
        <begin position="420"/>
        <end position="482"/>
    </location>
</feature>
<evidence type="ECO:0000259" key="13">
    <source>
        <dbReference type="Pfam" id="PF25398"/>
    </source>
</evidence>
<evidence type="ECO:0000313" key="17">
    <source>
        <dbReference type="Proteomes" id="UP000195871"/>
    </source>
</evidence>
<evidence type="ECO:0000256" key="5">
    <source>
        <dbReference type="ARBA" id="ARBA00022692"/>
    </source>
</evidence>
<name>A0A099P3H0_PICKU</name>